<dbReference type="GO" id="GO:0005737">
    <property type="term" value="C:cytoplasm"/>
    <property type="evidence" value="ECO:0007669"/>
    <property type="project" value="TreeGrafter"/>
</dbReference>
<evidence type="ECO:0000256" key="1">
    <source>
        <dbReference type="ARBA" id="ARBA00009856"/>
    </source>
</evidence>
<feature type="domain" description="SRR1-like" evidence="3">
    <location>
        <begin position="46"/>
        <end position="212"/>
    </location>
</feature>
<dbReference type="PANTHER" id="PTHR28626:SF3">
    <property type="entry name" value="SRR1-LIKE PROTEIN"/>
    <property type="match status" value="1"/>
</dbReference>
<comment type="similarity">
    <text evidence="1">Belongs to the SRR1 family.</text>
</comment>
<dbReference type="OrthoDB" id="551431at2759"/>
<evidence type="ECO:0000313" key="4">
    <source>
        <dbReference type="EMBL" id="EMD38602.1"/>
    </source>
</evidence>
<dbReference type="InterPro" id="IPR012942">
    <property type="entry name" value="SRR1-like"/>
</dbReference>
<sequence>MSPRRARGPQAKVKVEAEAKTQDEGEGEGEREADLKVEAGAETGAEARTPGCICLGLGSPAASRDARAQLAFLLEACDALELDRGAIPVFDPVFSDEDHALLSELGLQPTAEDKQARYALEDTTLAYMPHCDLQLYENLLRANWTRAALPRVVLIANRLSEYADSMPSRRLSAEYPCVARIGARPAVSRLTVQPLPPWPAHPTAFNNTAVQYARADALAQPPEDWWALPAAAPSPAPE</sequence>
<accession>M2RJF5</accession>
<feature type="compositionally biased region" description="Basic and acidic residues" evidence="2">
    <location>
        <begin position="13"/>
        <end position="38"/>
    </location>
</feature>
<protein>
    <recommendedName>
        <fullName evidence="3">SRR1-like domain-containing protein</fullName>
    </recommendedName>
</protein>
<organism evidence="4 5">
    <name type="scientific">Ceriporiopsis subvermispora (strain B)</name>
    <name type="common">White-rot fungus</name>
    <name type="synonym">Gelatoporia subvermispora</name>
    <dbReference type="NCBI Taxonomy" id="914234"/>
    <lineage>
        <taxon>Eukaryota</taxon>
        <taxon>Fungi</taxon>
        <taxon>Dikarya</taxon>
        <taxon>Basidiomycota</taxon>
        <taxon>Agaricomycotina</taxon>
        <taxon>Agaricomycetes</taxon>
        <taxon>Polyporales</taxon>
        <taxon>Gelatoporiaceae</taxon>
        <taxon>Gelatoporia</taxon>
    </lineage>
</organism>
<dbReference type="EMBL" id="KB445795">
    <property type="protein sequence ID" value="EMD38602.1"/>
    <property type="molecule type" value="Genomic_DNA"/>
</dbReference>
<evidence type="ECO:0000259" key="3">
    <source>
        <dbReference type="Pfam" id="PF07985"/>
    </source>
</evidence>
<dbReference type="Proteomes" id="UP000016930">
    <property type="component" value="Unassembled WGS sequence"/>
</dbReference>
<dbReference type="HOGENOM" id="CLU_062516_2_0_1"/>
<dbReference type="PANTHER" id="PTHR28626">
    <property type="entry name" value="SRR1-LIKE PROTEIN"/>
    <property type="match status" value="1"/>
</dbReference>
<dbReference type="AlphaFoldDB" id="M2RJF5"/>
<dbReference type="InterPro" id="IPR040044">
    <property type="entry name" value="SRR1L"/>
</dbReference>
<dbReference type="GO" id="GO:0005634">
    <property type="term" value="C:nucleus"/>
    <property type="evidence" value="ECO:0007669"/>
    <property type="project" value="TreeGrafter"/>
</dbReference>
<proteinExistence type="inferred from homology"/>
<name>M2RJF5_CERS8</name>
<evidence type="ECO:0000256" key="2">
    <source>
        <dbReference type="SAM" id="MobiDB-lite"/>
    </source>
</evidence>
<evidence type="ECO:0000313" key="5">
    <source>
        <dbReference type="Proteomes" id="UP000016930"/>
    </source>
</evidence>
<feature type="region of interest" description="Disordered" evidence="2">
    <location>
        <begin position="1"/>
        <end position="38"/>
    </location>
</feature>
<gene>
    <name evidence="4" type="ORF">CERSUDRAFT_94134</name>
</gene>
<keyword evidence="5" id="KW-1185">Reference proteome</keyword>
<dbReference type="Pfam" id="PF07985">
    <property type="entry name" value="SRR1"/>
    <property type="match status" value="1"/>
</dbReference>
<reference evidence="4 5" key="1">
    <citation type="journal article" date="2012" name="Proc. Natl. Acad. Sci. U.S.A.">
        <title>Comparative genomics of Ceriporiopsis subvermispora and Phanerochaete chrysosporium provide insight into selective ligninolysis.</title>
        <authorList>
            <person name="Fernandez-Fueyo E."/>
            <person name="Ruiz-Duenas F.J."/>
            <person name="Ferreira P."/>
            <person name="Floudas D."/>
            <person name="Hibbett D.S."/>
            <person name="Canessa P."/>
            <person name="Larrondo L.F."/>
            <person name="James T.Y."/>
            <person name="Seelenfreund D."/>
            <person name="Lobos S."/>
            <person name="Polanco R."/>
            <person name="Tello M."/>
            <person name="Honda Y."/>
            <person name="Watanabe T."/>
            <person name="Watanabe T."/>
            <person name="Ryu J.S."/>
            <person name="Kubicek C.P."/>
            <person name="Schmoll M."/>
            <person name="Gaskell J."/>
            <person name="Hammel K.E."/>
            <person name="St John F.J."/>
            <person name="Vanden Wymelenberg A."/>
            <person name="Sabat G."/>
            <person name="Splinter BonDurant S."/>
            <person name="Syed K."/>
            <person name="Yadav J.S."/>
            <person name="Doddapaneni H."/>
            <person name="Subramanian V."/>
            <person name="Lavin J.L."/>
            <person name="Oguiza J.A."/>
            <person name="Perez G."/>
            <person name="Pisabarro A.G."/>
            <person name="Ramirez L."/>
            <person name="Santoyo F."/>
            <person name="Master E."/>
            <person name="Coutinho P.M."/>
            <person name="Henrissat B."/>
            <person name="Lombard V."/>
            <person name="Magnuson J.K."/>
            <person name="Kuees U."/>
            <person name="Hori C."/>
            <person name="Igarashi K."/>
            <person name="Samejima M."/>
            <person name="Held B.W."/>
            <person name="Barry K.W."/>
            <person name="LaButti K.M."/>
            <person name="Lapidus A."/>
            <person name="Lindquist E.A."/>
            <person name="Lucas S.M."/>
            <person name="Riley R."/>
            <person name="Salamov A.A."/>
            <person name="Hoffmeister D."/>
            <person name="Schwenk D."/>
            <person name="Hadar Y."/>
            <person name="Yarden O."/>
            <person name="de Vries R.P."/>
            <person name="Wiebenga A."/>
            <person name="Stenlid J."/>
            <person name="Eastwood D."/>
            <person name="Grigoriev I.V."/>
            <person name="Berka R.M."/>
            <person name="Blanchette R.A."/>
            <person name="Kersten P."/>
            <person name="Martinez A.T."/>
            <person name="Vicuna R."/>
            <person name="Cullen D."/>
        </authorList>
    </citation>
    <scope>NUCLEOTIDE SEQUENCE [LARGE SCALE GENOMIC DNA]</scope>
    <source>
        <strain evidence="4 5">B</strain>
    </source>
</reference>